<comment type="subunit">
    <text evidence="9">Homodimer.</text>
</comment>
<evidence type="ECO:0000256" key="4">
    <source>
        <dbReference type="ARBA" id="ARBA00022664"/>
    </source>
</evidence>
<keyword evidence="7 9" id="KW-0378">Hydrolase</keyword>
<evidence type="ECO:0000256" key="6">
    <source>
        <dbReference type="ARBA" id="ARBA00022759"/>
    </source>
</evidence>
<dbReference type="InterPro" id="IPR000999">
    <property type="entry name" value="RNase_III_dom"/>
</dbReference>
<comment type="function">
    <text evidence="9">Digests double-stranded RNA. Involved in the processing of primary rRNA transcript to yield the immediate precursors to the large and small rRNAs (23S and 16S). Processes some mRNAs, and tRNAs when they are encoded in the rRNA operon. Processes pre-crRNA and tracrRNA of type II CRISPR loci if present in the organism.</text>
</comment>
<comment type="cofactor">
    <cofactor evidence="9">
        <name>Mg(2+)</name>
        <dbReference type="ChEBI" id="CHEBI:18420"/>
    </cofactor>
</comment>
<dbReference type="GO" id="GO:0005737">
    <property type="term" value="C:cytoplasm"/>
    <property type="evidence" value="ECO:0007669"/>
    <property type="project" value="UniProtKB-SubCell"/>
</dbReference>
<evidence type="ECO:0000313" key="12">
    <source>
        <dbReference type="EMBL" id="KXA21944.1"/>
    </source>
</evidence>
<keyword evidence="6 9" id="KW-0255">Endonuclease</keyword>
<dbReference type="PROSITE" id="PS00517">
    <property type="entry name" value="RNASE_3_1"/>
    <property type="match status" value="1"/>
</dbReference>
<keyword evidence="4 9" id="KW-0507">mRNA processing</keyword>
<dbReference type="InterPro" id="IPR036389">
    <property type="entry name" value="RNase_III_sf"/>
</dbReference>
<keyword evidence="9" id="KW-0699">rRNA-binding</keyword>
<feature type="binding site" evidence="9">
    <location>
        <position position="93"/>
    </location>
    <ligand>
        <name>Mg(2+)</name>
        <dbReference type="ChEBI" id="CHEBI:18420"/>
    </ligand>
</feature>
<dbReference type="InterPro" id="IPR011907">
    <property type="entry name" value="RNase_III"/>
</dbReference>
<feature type="domain" description="RNase III" evidence="11">
    <location>
        <begin position="68"/>
        <end position="181"/>
    </location>
</feature>
<dbReference type="PROSITE" id="PS50142">
    <property type="entry name" value="RNASE_3_2"/>
    <property type="match status" value="1"/>
</dbReference>
<dbReference type="EC" id="3.1.26.3" evidence="9"/>
<evidence type="ECO:0000259" key="11">
    <source>
        <dbReference type="PROSITE" id="PS50142"/>
    </source>
</evidence>
<dbReference type="AlphaFoldDB" id="A0A133P099"/>
<dbReference type="InterPro" id="IPR014720">
    <property type="entry name" value="dsRBD_dom"/>
</dbReference>
<dbReference type="HAMAP" id="MF_00104">
    <property type="entry name" value="RNase_III"/>
    <property type="match status" value="1"/>
</dbReference>
<dbReference type="GO" id="GO:0006364">
    <property type="term" value="P:rRNA processing"/>
    <property type="evidence" value="ECO:0007669"/>
    <property type="project" value="UniProtKB-UniRule"/>
</dbReference>
<dbReference type="Gene3D" id="3.30.160.20">
    <property type="match status" value="1"/>
</dbReference>
<keyword evidence="8 9" id="KW-0694">RNA-binding</keyword>
<keyword evidence="9" id="KW-0479">Metal-binding</keyword>
<dbReference type="Pfam" id="PF14622">
    <property type="entry name" value="Ribonucleas_3_3"/>
    <property type="match status" value="1"/>
</dbReference>
<feature type="active site" evidence="9">
    <location>
        <position position="170"/>
    </location>
</feature>
<accession>A0A133P099</accession>
<comment type="caution">
    <text evidence="12">The sequence shown here is derived from an EMBL/GenBank/DDBJ whole genome shotgun (WGS) entry which is preliminary data.</text>
</comment>
<dbReference type="Proteomes" id="UP000070687">
    <property type="component" value="Unassembled WGS sequence"/>
</dbReference>
<gene>
    <name evidence="9" type="primary">rnc</name>
    <name evidence="12" type="ORF">HMPREF3208_00438</name>
</gene>
<feature type="binding site" evidence="9">
    <location>
        <position position="170"/>
    </location>
    <ligand>
        <name>Mg(2+)</name>
        <dbReference type="ChEBI" id="CHEBI:18420"/>
    </ligand>
</feature>
<dbReference type="OrthoDB" id="9805026at2"/>
<dbReference type="GO" id="GO:0006397">
    <property type="term" value="P:mRNA processing"/>
    <property type="evidence" value="ECO:0007669"/>
    <property type="project" value="UniProtKB-UniRule"/>
</dbReference>
<dbReference type="PROSITE" id="PS50137">
    <property type="entry name" value="DS_RBD"/>
    <property type="match status" value="1"/>
</dbReference>
<protein>
    <recommendedName>
        <fullName evidence="9">Ribonuclease 3</fullName>
        <ecNumber evidence="9">3.1.26.3</ecNumber>
    </recommendedName>
    <alternativeName>
        <fullName evidence="9">Ribonuclease III</fullName>
        <shortName evidence="9">RNase III</shortName>
    </alternativeName>
</protein>
<keyword evidence="3 9" id="KW-0698">rRNA processing</keyword>
<evidence type="ECO:0000256" key="9">
    <source>
        <dbReference type="HAMAP-Rule" id="MF_00104"/>
    </source>
</evidence>
<dbReference type="Gene3D" id="1.10.1520.10">
    <property type="entry name" value="Ribonuclease III domain"/>
    <property type="match status" value="1"/>
</dbReference>
<sequence>MRGTIIMTAMKTQNKQEDQQNRKHQHEEHDLQVRHNAGGVLRLENTSARPGDPTQELLNALGTTISPDLLVEALTHRSFSHEHPGTRNYERLEFLGDAVLELVSTETLFSAHPDMTEGQLAKMRAKAVSEWALSAVARKKLHVGPYILLGRGEMEQGGNNKDSILCDIVEALIGATFVEHGIDEARLVVHRLIDDTLAEVLTEGPALDWKTSLTVKAHDMGLADPEYRMAVSGPEYAPVFEARAVLAHADGDEVLGVGSGSSKRKAQLAAAELAWHALDSRTVTQAKP</sequence>
<evidence type="ECO:0000256" key="7">
    <source>
        <dbReference type="ARBA" id="ARBA00022801"/>
    </source>
</evidence>
<dbReference type="PANTHER" id="PTHR11207:SF0">
    <property type="entry name" value="RIBONUCLEASE 3"/>
    <property type="match status" value="1"/>
</dbReference>
<name>A0A133P099_GARVA</name>
<keyword evidence="5 9" id="KW-0540">Nuclease</keyword>
<dbReference type="GO" id="GO:0046872">
    <property type="term" value="F:metal ion binding"/>
    <property type="evidence" value="ECO:0007669"/>
    <property type="project" value="UniProtKB-KW"/>
</dbReference>
<feature type="active site" evidence="9">
    <location>
        <position position="97"/>
    </location>
</feature>
<reference evidence="12 13" key="1">
    <citation type="submission" date="2016-01" db="EMBL/GenBank/DDBJ databases">
        <authorList>
            <person name="Oliw E.H."/>
        </authorList>
    </citation>
    <scope>NUCLEOTIDE SEQUENCE [LARGE SCALE GENOMIC DNA]</scope>
    <source>
        <strain evidence="12 13">PSS_7772B</strain>
    </source>
</reference>
<keyword evidence="9" id="KW-0819">tRNA processing</keyword>
<comment type="catalytic activity">
    <reaction evidence="1 9">
        <text>Endonucleolytic cleavage to 5'-phosphomonoester.</text>
        <dbReference type="EC" id="3.1.26.3"/>
    </reaction>
</comment>
<dbReference type="PANTHER" id="PTHR11207">
    <property type="entry name" value="RIBONUCLEASE III"/>
    <property type="match status" value="1"/>
</dbReference>
<dbReference type="SUPFAM" id="SSF54768">
    <property type="entry name" value="dsRNA-binding domain-like"/>
    <property type="match status" value="1"/>
</dbReference>
<evidence type="ECO:0000256" key="3">
    <source>
        <dbReference type="ARBA" id="ARBA00022552"/>
    </source>
</evidence>
<keyword evidence="9" id="KW-0963">Cytoplasm</keyword>
<dbReference type="CDD" id="cd00593">
    <property type="entry name" value="RIBOc"/>
    <property type="match status" value="1"/>
</dbReference>
<dbReference type="SMART" id="SM00358">
    <property type="entry name" value="DSRM"/>
    <property type="match status" value="1"/>
</dbReference>
<evidence type="ECO:0000256" key="2">
    <source>
        <dbReference type="ARBA" id="ARBA00010183"/>
    </source>
</evidence>
<organism evidence="12 13">
    <name type="scientific">Gardnerella vaginalis</name>
    <dbReference type="NCBI Taxonomy" id="2702"/>
    <lineage>
        <taxon>Bacteria</taxon>
        <taxon>Bacillati</taxon>
        <taxon>Actinomycetota</taxon>
        <taxon>Actinomycetes</taxon>
        <taxon>Bifidobacteriales</taxon>
        <taxon>Bifidobacteriaceae</taxon>
        <taxon>Gardnerella</taxon>
    </lineage>
</organism>
<feature type="binding site" evidence="9">
    <location>
        <position position="167"/>
    </location>
    <ligand>
        <name>Mg(2+)</name>
        <dbReference type="ChEBI" id="CHEBI:18420"/>
    </ligand>
</feature>
<comment type="subcellular location">
    <subcellularLocation>
        <location evidence="9">Cytoplasm</location>
    </subcellularLocation>
</comment>
<dbReference type="FunFam" id="1.10.1520.10:FF:000001">
    <property type="entry name" value="Ribonuclease 3"/>
    <property type="match status" value="1"/>
</dbReference>
<dbReference type="NCBIfam" id="TIGR02191">
    <property type="entry name" value="RNaseIII"/>
    <property type="match status" value="1"/>
</dbReference>
<keyword evidence="9" id="KW-0460">Magnesium</keyword>
<dbReference type="PATRIC" id="fig|2702.100.peg.417"/>
<dbReference type="CDD" id="cd10845">
    <property type="entry name" value="DSRM_RNAse_III_family"/>
    <property type="match status" value="1"/>
</dbReference>
<dbReference type="EMBL" id="LRQB01000024">
    <property type="protein sequence ID" value="KXA21944.1"/>
    <property type="molecule type" value="Genomic_DNA"/>
</dbReference>
<evidence type="ECO:0000256" key="8">
    <source>
        <dbReference type="ARBA" id="ARBA00022884"/>
    </source>
</evidence>
<dbReference type="Pfam" id="PF00035">
    <property type="entry name" value="dsrm"/>
    <property type="match status" value="1"/>
</dbReference>
<evidence type="ECO:0000259" key="10">
    <source>
        <dbReference type="PROSITE" id="PS50137"/>
    </source>
</evidence>
<dbReference type="SMART" id="SM00535">
    <property type="entry name" value="RIBOc"/>
    <property type="match status" value="1"/>
</dbReference>
<proteinExistence type="inferred from homology"/>
<evidence type="ECO:0000313" key="13">
    <source>
        <dbReference type="Proteomes" id="UP000070687"/>
    </source>
</evidence>
<dbReference type="GO" id="GO:0010468">
    <property type="term" value="P:regulation of gene expression"/>
    <property type="evidence" value="ECO:0007669"/>
    <property type="project" value="TreeGrafter"/>
</dbReference>
<evidence type="ECO:0000256" key="5">
    <source>
        <dbReference type="ARBA" id="ARBA00022722"/>
    </source>
</evidence>
<comment type="similarity">
    <text evidence="2">Belongs to the ribonuclease III family.</text>
</comment>
<dbReference type="GO" id="GO:0008033">
    <property type="term" value="P:tRNA processing"/>
    <property type="evidence" value="ECO:0007669"/>
    <property type="project" value="UniProtKB-KW"/>
</dbReference>
<dbReference type="GO" id="GO:0019843">
    <property type="term" value="F:rRNA binding"/>
    <property type="evidence" value="ECO:0007669"/>
    <property type="project" value="UniProtKB-KW"/>
</dbReference>
<feature type="domain" description="DRBM" evidence="10">
    <location>
        <begin position="208"/>
        <end position="280"/>
    </location>
</feature>
<evidence type="ECO:0000256" key="1">
    <source>
        <dbReference type="ARBA" id="ARBA00000109"/>
    </source>
</evidence>
<dbReference type="GO" id="GO:0003725">
    <property type="term" value="F:double-stranded RNA binding"/>
    <property type="evidence" value="ECO:0007669"/>
    <property type="project" value="TreeGrafter"/>
</dbReference>
<dbReference type="GO" id="GO:0004525">
    <property type="term" value="F:ribonuclease III activity"/>
    <property type="evidence" value="ECO:0007669"/>
    <property type="project" value="UniProtKB-UniRule"/>
</dbReference>
<dbReference type="SUPFAM" id="SSF69065">
    <property type="entry name" value="RNase III domain-like"/>
    <property type="match status" value="1"/>
</dbReference>